<dbReference type="OrthoDB" id="9784736at2"/>
<dbReference type="Proteomes" id="UP000005868">
    <property type="component" value="Chromosome"/>
</dbReference>
<name>G7VA42_THELD</name>
<dbReference type="InterPro" id="IPR002877">
    <property type="entry name" value="RNA_MeTrfase_FtsJ_dom"/>
</dbReference>
<dbReference type="Pfam" id="PF01728">
    <property type="entry name" value="FtsJ"/>
    <property type="match status" value="1"/>
</dbReference>
<evidence type="ECO:0000313" key="5">
    <source>
        <dbReference type="EMBL" id="AER66742.1"/>
    </source>
</evidence>
<dbReference type="STRING" id="580340.Tlie_1009"/>
<dbReference type="Gene3D" id="3.10.290.10">
    <property type="entry name" value="RNA-binding S4 domain"/>
    <property type="match status" value="1"/>
</dbReference>
<dbReference type="InterPro" id="IPR029063">
    <property type="entry name" value="SAM-dependent_MTases_sf"/>
</dbReference>
<keyword evidence="1 3" id="KW-0694">RNA-binding</keyword>
<dbReference type="InterPro" id="IPR004538">
    <property type="entry name" value="Hemolysin_A/TlyA"/>
</dbReference>
<dbReference type="KEGG" id="tli:Tlie_1009"/>
<dbReference type="eggNOG" id="COG1189">
    <property type="taxonomic scope" value="Bacteria"/>
</dbReference>
<evidence type="ECO:0000256" key="1">
    <source>
        <dbReference type="ARBA" id="ARBA00022884"/>
    </source>
</evidence>
<comment type="similarity">
    <text evidence="2">Belongs to the TlyA family.</text>
</comment>
<evidence type="ECO:0000256" key="2">
    <source>
        <dbReference type="ARBA" id="ARBA00029460"/>
    </source>
</evidence>
<proteinExistence type="inferred from homology"/>
<evidence type="ECO:0000313" key="6">
    <source>
        <dbReference type="Proteomes" id="UP000005868"/>
    </source>
</evidence>
<dbReference type="EMBL" id="CP003096">
    <property type="protein sequence ID" value="AER66742.1"/>
    <property type="molecule type" value="Genomic_DNA"/>
</dbReference>
<organism evidence="5 6">
    <name type="scientific">Thermovirga lienii (strain ATCC BAA-1197 / DSM 17291 / Cas60314)</name>
    <dbReference type="NCBI Taxonomy" id="580340"/>
    <lineage>
        <taxon>Bacteria</taxon>
        <taxon>Thermotogati</taxon>
        <taxon>Synergistota</taxon>
        <taxon>Synergistia</taxon>
        <taxon>Synergistales</taxon>
        <taxon>Thermovirgaceae</taxon>
        <taxon>Thermovirga</taxon>
    </lineage>
</organism>
<reference evidence="5 6" key="2">
    <citation type="journal article" date="2012" name="Stand. Genomic Sci.">
        <title>Genome sequence of the moderately thermophilic, amino-acid-degrading and sulfur-reducing bacterium Thermovirga lienii type strain (Cas60314(T)).</title>
        <authorList>
            <person name="Goker M."/>
            <person name="Saunders E."/>
            <person name="Lapidus A."/>
            <person name="Nolan M."/>
            <person name="Lucas S."/>
            <person name="Hammon N."/>
            <person name="Deshpande S."/>
            <person name="Cheng J.F."/>
            <person name="Han C."/>
            <person name="Tapia R."/>
            <person name="Goodwin L.A."/>
            <person name="Pitluck S."/>
            <person name="Liolios K."/>
            <person name="Mavromatis K."/>
            <person name="Pagani I."/>
            <person name="Ivanova N."/>
            <person name="Mikhailova N."/>
            <person name="Pati A."/>
            <person name="Chen A."/>
            <person name="Palaniappan K."/>
            <person name="Land M."/>
            <person name="Chang Y.J."/>
            <person name="Jeffries C.D."/>
            <person name="Brambilla E.M."/>
            <person name="Rohde M."/>
            <person name="Spring S."/>
            <person name="Detter J.C."/>
            <person name="Woyke T."/>
            <person name="Bristow J."/>
            <person name="Eisen J.A."/>
            <person name="Markowitz V."/>
            <person name="Hugenholtz P."/>
            <person name="Kyrpides N.C."/>
            <person name="Klenk H.P."/>
        </authorList>
    </citation>
    <scope>NUCLEOTIDE SEQUENCE [LARGE SCALE GENOMIC DNA]</scope>
    <source>
        <strain evidence="6">ATCC BAA-1197 / DSM 17291 / Cas60314</strain>
    </source>
</reference>
<dbReference type="InterPro" id="IPR002942">
    <property type="entry name" value="S4_RNA-bd"/>
</dbReference>
<dbReference type="GO" id="GO:0032259">
    <property type="term" value="P:methylation"/>
    <property type="evidence" value="ECO:0007669"/>
    <property type="project" value="InterPro"/>
</dbReference>
<dbReference type="CDD" id="cd00165">
    <property type="entry name" value="S4"/>
    <property type="match status" value="1"/>
</dbReference>
<dbReference type="PANTHER" id="PTHR32319">
    <property type="entry name" value="BACTERIAL HEMOLYSIN-LIKE PROTEIN"/>
    <property type="match status" value="1"/>
</dbReference>
<dbReference type="NCBIfam" id="TIGR00478">
    <property type="entry name" value="tly"/>
    <property type="match status" value="1"/>
</dbReference>
<dbReference type="PANTHER" id="PTHR32319:SF0">
    <property type="entry name" value="BACTERIAL HEMOLYSIN-LIKE PROTEIN"/>
    <property type="match status" value="1"/>
</dbReference>
<dbReference type="SMART" id="SM00363">
    <property type="entry name" value="S4"/>
    <property type="match status" value="1"/>
</dbReference>
<dbReference type="Pfam" id="PF01479">
    <property type="entry name" value="S4"/>
    <property type="match status" value="1"/>
</dbReference>
<dbReference type="InterPro" id="IPR036986">
    <property type="entry name" value="S4_RNA-bd_sf"/>
</dbReference>
<dbReference type="GO" id="GO:0008168">
    <property type="term" value="F:methyltransferase activity"/>
    <property type="evidence" value="ECO:0007669"/>
    <property type="project" value="InterPro"/>
</dbReference>
<dbReference type="Gene3D" id="3.40.50.150">
    <property type="entry name" value="Vaccinia Virus protein VP39"/>
    <property type="match status" value="1"/>
</dbReference>
<sequence length="276" mass="30820">MQTDKERLDVLVVERGLVESRNKAKELILSGKILVDGIPVRKPGSIVSKGSNVVLTSEEKSWVSRGAYKLIKALDVFGIDPTGCCCVDIGASTGGFTEVLLERGARMVYAVDVGYGQLAWKLRQDPRVKVMERTNARYLTPEMFEETIDLISIDVSFISLKLILPVAEKLLRSNGYCICLVKPQFEAGREKVGKNGVIKDPNVHLMVLSQLLDFIDKETNFKLCNADFSPILGPKGNREFLFLLKKNGETDQENIKITKEKLEEVVKSSHEKESLM</sequence>
<dbReference type="PROSITE" id="PS50889">
    <property type="entry name" value="S4"/>
    <property type="match status" value="1"/>
</dbReference>
<gene>
    <name evidence="5" type="ordered locus">Tlie_1009</name>
</gene>
<protein>
    <submittedName>
        <fullName evidence="5">Hemolysin A</fullName>
    </submittedName>
</protein>
<evidence type="ECO:0000256" key="3">
    <source>
        <dbReference type="PROSITE-ProRule" id="PRU00182"/>
    </source>
</evidence>
<dbReference type="GO" id="GO:0003723">
    <property type="term" value="F:RNA binding"/>
    <property type="evidence" value="ECO:0007669"/>
    <property type="project" value="UniProtKB-KW"/>
</dbReference>
<dbReference type="SUPFAM" id="SSF55174">
    <property type="entry name" value="Alpha-L RNA-binding motif"/>
    <property type="match status" value="1"/>
</dbReference>
<dbReference type="CDD" id="cd02440">
    <property type="entry name" value="AdoMet_MTases"/>
    <property type="match status" value="1"/>
</dbReference>
<reference evidence="6" key="1">
    <citation type="submission" date="2011-10" db="EMBL/GenBank/DDBJ databases">
        <title>The complete genome of chromosome of Thermovirga lienii DSM 17291.</title>
        <authorList>
            <consortium name="US DOE Joint Genome Institute (JGI-PGF)"/>
            <person name="Lucas S."/>
            <person name="Copeland A."/>
            <person name="Lapidus A."/>
            <person name="Glavina del Rio T."/>
            <person name="Dalin E."/>
            <person name="Tice H."/>
            <person name="Bruce D."/>
            <person name="Goodwin L."/>
            <person name="Pitluck S."/>
            <person name="Peters L."/>
            <person name="Mikhailova N."/>
            <person name="Saunders E."/>
            <person name="Kyrpides N."/>
            <person name="Mavromatis K."/>
            <person name="Ivanova N."/>
            <person name="Last F.I."/>
            <person name="Brettin T."/>
            <person name="Detter J.C."/>
            <person name="Han C."/>
            <person name="Larimer F."/>
            <person name="Land M."/>
            <person name="Hauser L."/>
            <person name="Markowitz V."/>
            <person name="Cheng J.-F."/>
            <person name="Hugenholtz P."/>
            <person name="Woyke T."/>
            <person name="Wu D."/>
            <person name="Spring S."/>
            <person name="Schroeder M."/>
            <person name="Brambilla E.-M."/>
            <person name="Klenk H.-P."/>
            <person name="Eisen J.A."/>
        </authorList>
    </citation>
    <scope>NUCLEOTIDE SEQUENCE [LARGE SCALE GENOMIC DNA]</scope>
    <source>
        <strain evidence="6">ATCC BAA-1197 / DSM 17291 / Cas60314</strain>
    </source>
</reference>
<dbReference type="InterPro" id="IPR047048">
    <property type="entry name" value="TlyA"/>
</dbReference>
<dbReference type="PIRSF" id="PIRSF005578">
    <property type="entry name" value="TlyA"/>
    <property type="match status" value="1"/>
</dbReference>
<dbReference type="SUPFAM" id="SSF53335">
    <property type="entry name" value="S-adenosyl-L-methionine-dependent methyltransferases"/>
    <property type="match status" value="1"/>
</dbReference>
<evidence type="ECO:0000259" key="4">
    <source>
        <dbReference type="SMART" id="SM00363"/>
    </source>
</evidence>
<feature type="domain" description="RNA-binding S4" evidence="4">
    <location>
        <begin position="6"/>
        <end position="68"/>
    </location>
</feature>
<accession>G7VA42</accession>
<keyword evidence="6" id="KW-1185">Reference proteome</keyword>
<dbReference type="AlphaFoldDB" id="G7VA42"/>
<dbReference type="HOGENOM" id="CLU_058015_3_0_0"/>